<evidence type="ECO:0000256" key="3">
    <source>
        <dbReference type="ARBA" id="ARBA00022741"/>
    </source>
</evidence>
<proteinExistence type="predicted"/>
<keyword evidence="5" id="KW-0067">ATP-binding</keyword>
<comment type="caution">
    <text evidence="7">The sequence shown here is derived from an EMBL/GenBank/DDBJ whole genome shotgun (WGS) entry which is preliminary data.</text>
</comment>
<dbReference type="FunFam" id="1.10.510.10:FF:000753">
    <property type="entry name" value="CAMK/CAMKL protein kinase"/>
    <property type="match status" value="1"/>
</dbReference>
<keyword evidence="4" id="KW-0418">Kinase</keyword>
<feature type="domain" description="Protein kinase" evidence="6">
    <location>
        <begin position="59"/>
        <end position="329"/>
    </location>
</feature>
<keyword evidence="8" id="KW-1185">Reference proteome</keyword>
<dbReference type="GO" id="GO:0005524">
    <property type="term" value="F:ATP binding"/>
    <property type="evidence" value="ECO:0007669"/>
    <property type="project" value="UniProtKB-KW"/>
</dbReference>
<protein>
    <recommendedName>
        <fullName evidence="6">Protein kinase domain-containing protein</fullName>
    </recommendedName>
</protein>
<dbReference type="Proteomes" id="UP000794436">
    <property type="component" value="Unassembled WGS sequence"/>
</dbReference>
<sequence>MRSMVLPHDAPEPIATTIEPFHNSLFSSSSLMTTRTSKDRVVFGCPKTTSTDGLALARYAVTKRLRKTLYGETLLARDRSQLNEPPVVLKRISLRLLQENARGANENPLRERDVIQLILRQSHPHIVKYETRHPAMFVVDDNIYIVMEYCAQGDLYDHVEKQPHSQVPEFEALRYVHQITQGLAYLHANGIAHRDVSLENVLIHGNTVKLCDFGLSCDANTLSTDSVGKLYYMAPEVAHREPYDPKRADLWSLGILLFVLLTGSPLVSEEKVRDKTFQVVRSCGVGKVLESWHMQGICGPETLDLLEKLVQVDPVKRPTIQEVLNHPAFARF</sequence>
<evidence type="ECO:0000313" key="7">
    <source>
        <dbReference type="EMBL" id="TMW58175.1"/>
    </source>
</evidence>
<evidence type="ECO:0000256" key="2">
    <source>
        <dbReference type="ARBA" id="ARBA00022679"/>
    </source>
</evidence>
<dbReference type="AlphaFoldDB" id="A0A8K1C8E5"/>
<keyword evidence="2" id="KW-0808">Transferase</keyword>
<dbReference type="PANTHER" id="PTHR24345:SF91">
    <property type="entry name" value="SERINE_THREONINE-PROTEIN KINASE PLK4"/>
    <property type="match status" value="1"/>
</dbReference>
<dbReference type="SUPFAM" id="SSF56112">
    <property type="entry name" value="Protein kinase-like (PK-like)"/>
    <property type="match status" value="1"/>
</dbReference>
<evidence type="ECO:0000256" key="1">
    <source>
        <dbReference type="ARBA" id="ARBA00022527"/>
    </source>
</evidence>
<evidence type="ECO:0000256" key="4">
    <source>
        <dbReference type="ARBA" id="ARBA00022777"/>
    </source>
</evidence>
<keyword evidence="3" id="KW-0547">Nucleotide-binding</keyword>
<organism evidence="7 8">
    <name type="scientific">Pythium oligandrum</name>
    <name type="common">Mycoparasitic fungus</name>
    <dbReference type="NCBI Taxonomy" id="41045"/>
    <lineage>
        <taxon>Eukaryota</taxon>
        <taxon>Sar</taxon>
        <taxon>Stramenopiles</taxon>
        <taxon>Oomycota</taxon>
        <taxon>Peronosporomycetes</taxon>
        <taxon>Pythiales</taxon>
        <taxon>Pythiaceae</taxon>
        <taxon>Pythium</taxon>
    </lineage>
</organism>
<dbReference type="GO" id="GO:0004674">
    <property type="term" value="F:protein serine/threonine kinase activity"/>
    <property type="evidence" value="ECO:0007669"/>
    <property type="project" value="UniProtKB-KW"/>
</dbReference>
<name>A0A8K1C8E5_PYTOL</name>
<accession>A0A8K1C8E5</accession>
<dbReference type="InterPro" id="IPR011009">
    <property type="entry name" value="Kinase-like_dom_sf"/>
</dbReference>
<dbReference type="Pfam" id="PF00069">
    <property type="entry name" value="Pkinase"/>
    <property type="match status" value="1"/>
</dbReference>
<evidence type="ECO:0000259" key="6">
    <source>
        <dbReference type="PROSITE" id="PS50011"/>
    </source>
</evidence>
<dbReference type="OrthoDB" id="193931at2759"/>
<evidence type="ECO:0000313" key="8">
    <source>
        <dbReference type="Proteomes" id="UP000794436"/>
    </source>
</evidence>
<dbReference type="Gene3D" id="1.10.510.10">
    <property type="entry name" value="Transferase(Phosphotransferase) domain 1"/>
    <property type="match status" value="1"/>
</dbReference>
<evidence type="ECO:0000256" key="5">
    <source>
        <dbReference type="ARBA" id="ARBA00022840"/>
    </source>
</evidence>
<dbReference type="InterPro" id="IPR000719">
    <property type="entry name" value="Prot_kinase_dom"/>
</dbReference>
<gene>
    <name evidence="7" type="ORF">Poli38472_011763</name>
</gene>
<dbReference type="PROSITE" id="PS50011">
    <property type="entry name" value="PROTEIN_KINASE_DOM"/>
    <property type="match status" value="1"/>
</dbReference>
<keyword evidence="1" id="KW-0723">Serine/threonine-protein kinase</keyword>
<reference evidence="7" key="1">
    <citation type="submission" date="2019-03" db="EMBL/GenBank/DDBJ databases">
        <title>Long read genome sequence of the mycoparasitic Pythium oligandrum ATCC 38472 isolated from sugarbeet rhizosphere.</title>
        <authorList>
            <person name="Gaulin E."/>
        </authorList>
    </citation>
    <scope>NUCLEOTIDE SEQUENCE</scope>
    <source>
        <strain evidence="7">ATCC 38472_TT</strain>
    </source>
</reference>
<dbReference type="EMBL" id="SPLM01000112">
    <property type="protein sequence ID" value="TMW58175.1"/>
    <property type="molecule type" value="Genomic_DNA"/>
</dbReference>
<dbReference type="GO" id="GO:0005634">
    <property type="term" value="C:nucleus"/>
    <property type="evidence" value="ECO:0007669"/>
    <property type="project" value="TreeGrafter"/>
</dbReference>
<dbReference type="PANTHER" id="PTHR24345">
    <property type="entry name" value="SERINE/THREONINE-PROTEIN KINASE PLK"/>
    <property type="match status" value="1"/>
</dbReference>